<proteinExistence type="predicted"/>
<dbReference type="AlphaFoldDB" id="A0A967EVY8"/>
<name>A0A967EVY8_9PROT</name>
<sequence length="100" mass="11095">MTLNRISKGPVFFLTLALTATAAMAHDQTDCTLAGEQVCDEAGLSPIGWENCAWIASVECYGHSHVVLPGTKIDKFQVQREDHQVQRKIEQKVLKLKKAE</sequence>
<feature type="signal peptide" evidence="1">
    <location>
        <begin position="1"/>
        <end position="25"/>
    </location>
</feature>
<dbReference type="Proteomes" id="UP000761264">
    <property type="component" value="Unassembled WGS sequence"/>
</dbReference>
<accession>A0A967EVY8</accession>
<evidence type="ECO:0000256" key="1">
    <source>
        <dbReference type="SAM" id="SignalP"/>
    </source>
</evidence>
<gene>
    <name evidence="2" type="ORF">HBA54_09115</name>
</gene>
<keyword evidence="1" id="KW-0732">Signal</keyword>
<keyword evidence="3" id="KW-1185">Reference proteome</keyword>
<organism evidence="2 3">
    <name type="scientific">Pelagibius litoralis</name>
    <dbReference type="NCBI Taxonomy" id="374515"/>
    <lineage>
        <taxon>Bacteria</taxon>
        <taxon>Pseudomonadati</taxon>
        <taxon>Pseudomonadota</taxon>
        <taxon>Alphaproteobacteria</taxon>
        <taxon>Rhodospirillales</taxon>
        <taxon>Rhodovibrionaceae</taxon>
        <taxon>Pelagibius</taxon>
    </lineage>
</organism>
<comment type="caution">
    <text evidence="2">The sequence shown here is derived from an EMBL/GenBank/DDBJ whole genome shotgun (WGS) entry which is preliminary data.</text>
</comment>
<reference evidence="2" key="1">
    <citation type="submission" date="2020-03" db="EMBL/GenBank/DDBJ databases">
        <title>Genome of Pelagibius litoralis DSM 21314T.</title>
        <authorList>
            <person name="Wang G."/>
        </authorList>
    </citation>
    <scope>NUCLEOTIDE SEQUENCE</scope>
    <source>
        <strain evidence="2">DSM 21314</strain>
    </source>
</reference>
<dbReference type="RefSeq" id="WP_167223682.1">
    <property type="nucleotide sequence ID" value="NZ_JAAQPH010000006.1"/>
</dbReference>
<dbReference type="EMBL" id="JAAQPH010000006">
    <property type="protein sequence ID" value="NIA68749.1"/>
    <property type="molecule type" value="Genomic_DNA"/>
</dbReference>
<protein>
    <submittedName>
        <fullName evidence="2">Uncharacterized protein</fullName>
    </submittedName>
</protein>
<evidence type="ECO:0000313" key="2">
    <source>
        <dbReference type="EMBL" id="NIA68749.1"/>
    </source>
</evidence>
<evidence type="ECO:0000313" key="3">
    <source>
        <dbReference type="Proteomes" id="UP000761264"/>
    </source>
</evidence>
<feature type="chain" id="PRO_5037768566" evidence="1">
    <location>
        <begin position="26"/>
        <end position="100"/>
    </location>
</feature>